<keyword evidence="2" id="KW-1185">Reference proteome</keyword>
<accession>A0A2J7PV44</accession>
<organism evidence="1 2">
    <name type="scientific">Cryptotermes secundus</name>
    <dbReference type="NCBI Taxonomy" id="105785"/>
    <lineage>
        <taxon>Eukaryota</taxon>
        <taxon>Metazoa</taxon>
        <taxon>Ecdysozoa</taxon>
        <taxon>Arthropoda</taxon>
        <taxon>Hexapoda</taxon>
        <taxon>Insecta</taxon>
        <taxon>Pterygota</taxon>
        <taxon>Neoptera</taxon>
        <taxon>Polyneoptera</taxon>
        <taxon>Dictyoptera</taxon>
        <taxon>Blattodea</taxon>
        <taxon>Blattoidea</taxon>
        <taxon>Termitoidae</taxon>
        <taxon>Kalotermitidae</taxon>
        <taxon>Cryptotermitinae</taxon>
        <taxon>Cryptotermes</taxon>
    </lineage>
</organism>
<protein>
    <submittedName>
        <fullName evidence="1">Uncharacterized protein</fullName>
    </submittedName>
</protein>
<evidence type="ECO:0000313" key="2">
    <source>
        <dbReference type="Proteomes" id="UP000235965"/>
    </source>
</evidence>
<evidence type="ECO:0000313" key="1">
    <source>
        <dbReference type="EMBL" id="PNF20207.1"/>
    </source>
</evidence>
<reference evidence="1 2" key="1">
    <citation type="submission" date="2017-12" db="EMBL/GenBank/DDBJ databases">
        <title>Hemimetabolous genomes reveal molecular basis of termite eusociality.</title>
        <authorList>
            <person name="Harrison M.C."/>
            <person name="Jongepier E."/>
            <person name="Robertson H.M."/>
            <person name="Arning N."/>
            <person name="Bitard-Feildel T."/>
            <person name="Chao H."/>
            <person name="Childers C.P."/>
            <person name="Dinh H."/>
            <person name="Doddapaneni H."/>
            <person name="Dugan S."/>
            <person name="Gowin J."/>
            <person name="Greiner C."/>
            <person name="Han Y."/>
            <person name="Hu H."/>
            <person name="Hughes D.S.T."/>
            <person name="Huylmans A.-K."/>
            <person name="Kemena C."/>
            <person name="Kremer L.P.M."/>
            <person name="Lee S.L."/>
            <person name="Lopez-Ezquerra A."/>
            <person name="Mallet L."/>
            <person name="Monroy-Kuhn J.M."/>
            <person name="Moser A."/>
            <person name="Murali S.C."/>
            <person name="Muzny D.M."/>
            <person name="Otani S."/>
            <person name="Piulachs M.-D."/>
            <person name="Poelchau M."/>
            <person name="Qu J."/>
            <person name="Schaub F."/>
            <person name="Wada-Katsumata A."/>
            <person name="Worley K.C."/>
            <person name="Xie Q."/>
            <person name="Ylla G."/>
            <person name="Poulsen M."/>
            <person name="Gibbs R.A."/>
            <person name="Schal C."/>
            <person name="Richards S."/>
            <person name="Belles X."/>
            <person name="Korb J."/>
            <person name="Bornberg-Bauer E."/>
        </authorList>
    </citation>
    <scope>NUCLEOTIDE SEQUENCE [LARGE SCALE GENOMIC DNA]</scope>
    <source>
        <tissue evidence="1">Whole body</tissue>
    </source>
</reference>
<dbReference type="Proteomes" id="UP000235965">
    <property type="component" value="Unassembled WGS sequence"/>
</dbReference>
<sequence>MVRNLSVVTLFKAVSCSVKTLTKNCRGISCPSYSISPSALSPADFSTYCTYNSAMSLASGVSSFVASVDI</sequence>
<proteinExistence type="predicted"/>
<name>A0A2J7PV44_9NEOP</name>
<dbReference type="AlphaFoldDB" id="A0A2J7PV44"/>
<dbReference type="InParanoid" id="A0A2J7PV44"/>
<dbReference type="EMBL" id="NEVH01020984">
    <property type="protein sequence ID" value="PNF20207.1"/>
    <property type="molecule type" value="Genomic_DNA"/>
</dbReference>
<comment type="caution">
    <text evidence="1">The sequence shown here is derived from an EMBL/GenBank/DDBJ whole genome shotgun (WGS) entry which is preliminary data.</text>
</comment>
<gene>
    <name evidence="1" type="ORF">B7P43_G16192</name>
</gene>